<organism evidence="2 3">
    <name type="scientific">Hydrogenophaga electricum</name>
    <dbReference type="NCBI Taxonomy" id="1230953"/>
    <lineage>
        <taxon>Bacteria</taxon>
        <taxon>Pseudomonadati</taxon>
        <taxon>Pseudomonadota</taxon>
        <taxon>Betaproteobacteria</taxon>
        <taxon>Burkholderiales</taxon>
        <taxon>Comamonadaceae</taxon>
        <taxon>Hydrogenophaga</taxon>
    </lineage>
</organism>
<dbReference type="Proteomes" id="UP001156903">
    <property type="component" value="Unassembled WGS sequence"/>
</dbReference>
<dbReference type="SUPFAM" id="SSF50341">
    <property type="entry name" value="CheW-like"/>
    <property type="match status" value="1"/>
</dbReference>
<dbReference type="EMBL" id="BSPB01000024">
    <property type="protein sequence ID" value="GLS15340.1"/>
    <property type="molecule type" value="Genomic_DNA"/>
</dbReference>
<proteinExistence type="predicted"/>
<dbReference type="Gene3D" id="2.40.50.180">
    <property type="entry name" value="CheA-289, Domain 4"/>
    <property type="match status" value="1"/>
</dbReference>
<accession>A0ABQ6C992</accession>
<protein>
    <recommendedName>
        <fullName evidence="1">CheW-like domain-containing protein</fullName>
    </recommendedName>
</protein>
<keyword evidence="3" id="KW-1185">Reference proteome</keyword>
<comment type="caution">
    <text evidence="2">The sequence shown here is derived from an EMBL/GenBank/DDBJ whole genome shotgun (WGS) entry which is preliminary data.</text>
</comment>
<dbReference type="InterPro" id="IPR036061">
    <property type="entry name" value="CheW-like_dom_sf"/>
</dbReference>
<dbReference type="PROSITE" id="PS50851">
    <property type="entry name" value="CHEW"/>
    <property type="match status" value="1"/>
</dbReference>
<evidence type="ECO:0000259" key="1">
    <source>
        <dbReference type="PROSITE" id="PS50851"/>
    </source>
</evidence>
<sequence>MSPPLHTDTFLPYMRDVVRCEQSLHELGVMWRMIEASAKMNCPQEARNILPIMSATQAGFNRLERELVGSLVGEKVGNVLAAIGTKARYVIDIVVRNLYERTADVGFLATDRELCAFVAGEREDIDAIRSRLLAYRSKYTVYNEILLVDTEGNVLVQIDPDSPVEGSTDPLIAETLKTDGFVETFRATDLRPGKSQALIYSRRMHHPETGAVVGLLCLCFDFEREMAGIFRSHRDREGRMNMLLLDARQRVIASADDRWVAVGTTVPVNPEGRPQVFIHEGREYLVHTCSAENYQGYPGPAGWQGQVMIPLQLAFSAASRQTLAALEPATAAGLLSHARRFSPPLYEVMSATETIQRVVWNGQVITSEGRGGQQQLKAILEQISETGARSNEVFSRSISDLYETVLESRLDNAESVAQLLVDLLDRNLYERANDCRWWALTPEIRAALASPQPDASAITRILDYINELYTVYSTLYVYDAQGQVLAASRGALMGSDAQSQPLVVDPATMQRVKALRDDQSYAVTAFGPCLLGGEAPTYTYHAAIHHPSDEGRVVGGIGIVFEAEREFEAMLKGCLSQALHTSAYFVNRQGRVMSTTDPGKPVGTPLPLPPGVTDLPRGRSAARVLEHEGHYVVMGAAVCQGYREFKTTDGYVDDVLAIVCIPLGEVQERALIARGSYKAGTDVASGAGTLRMYATVWCGQHILAMPATQVAESVPATLLTGRTMADPSGRIGMLVPQAGIAIERVAWVYDLGQLVNGRPTRLEDASEIVVVRQGPRTVGLLVDALHAVPEYADEQIVPSPFAPQGAGKLVTHFVKPEGDQPLIQLLDIEKLFEKLIAPALPQ</sequence>
<dbReference type="RefSeq" id="WP_284308285.1">
    <property type="nucleotide sequence ID" value="NZ_BSPB01000024.1"/>
</dbReference>
<dbReference type="InterPro" id="IPR002545">
    <property type="entry name" value="CheW-lke_dom"/>
</dbReference>
<reference evidence="3" key="1">
    <citation type="journal article" date="2019" name="Int. J. Syst. Evol. Microbiol.">
        <title>The Global Catalogue of Microorganisms (GCM) 10K type strain sequencing project: providing services to taxonomists for standard genome sequencing and annotation.</title>
        <authorList>
            <consortium name="The Broad Institute Genomics Platform"/>
            <consortium name="The Broad Institute Genome Sequencing Center for Infectious Disease"/>
            <person name="Wu L."/>
            <person name="Ma J."/>
        </authorList>
    </citation>
    <scope>NUCLEOTIDE SEQUENCE [LARGE SCALE GENOMIC DNA]</scope>
    <source>
        <strain evidence="3">NBRC 109341</strain>
    </source>
</reference>
<evidence type="ECO:0000313" key="2">
    <source>
        <dbReference type="EMBL" id="GLS15340.1"/>
    </source>
</evidence>
<dbReference type="Pfam" id="PF01584">
    <property type="entry name" value="CheW"/>
    <property type="match status" value="1"/>
</dbReference>
<gene>
    <name evidence="2" type="ORF">GCM10007935_27750</name>
</gene>
<dbReference type="SMART" id="SM00260">
    <property type="entry name" value="CheW"/>
    <property type="match status" value="1"/>
</dbReference>
<dbReference type="Gene3D" id="3.30.450.20">
    <property type="entry name" value="PAS domain"/>
    <property type="match status" value="1"/>
</dbReference>
<feature type="domain" description="CheW-like" evidence="1">
    <location>
        <begin position="690"/>
        <end position="837"/>
    </location>
</feature>
<evidence type="ECO:0000313" key="3">
    <source>
        <dbReference type="Proteomes" id="UP001156903"/>
    </source>
</evidence>
<name>A0ABQ6C992_9BURK</name>